<gene>
    <name evidence="1" type="ORF">2658</name>
</gene>
<evidence type="ECO:0000313" key="1">
    <source>
        <dbReference type="EMBL" id="CFY07415.1"/>
    </source>
</evidence>
<dbReference type="AlphaFoldDB" id="A0A0E4GDF4"/>
<sequence>MNLNTGYQKRPRAISAGFQDDLKNGMLSSILEQVQWDDNLTIEIRSAYINIYYRGGNILRIREKKTGYIFEFDWRYVKDDAKAAHYRQTMPQTITSADQVEIWATVLPNIKVEMDTYFSIHKKAEREFQQLVLRENNTGSIANKTDYFICDIEYQIKDTRFDMIAAKRRDKGEYRLAIIEMKYADSALGGKSGIFDHVEKAYNYLCTHAQNALRNEMTGIMKIKQTLGLMNNLPPEFLFTDEKPEFIFLLANHQPASKALEKELFRLKEDNNFYPAFCQKADLKIATANLFGYGLYNECVYNLEEFEKLNRILLEISEGRKN</sequence>
<dbReference type="EMBL" id="CGIH01000050">
    <property type="protein sequence ID" value="CFY07415.1"/>
    <property type="molecule type" value="Genomic_DNA"/>
</dbReference>
<reference evidence="1 2" key="1">
    <citation type="submission" date="2015-03" db="EMBL/GenBank/DDBJ databases">
        <authorList>
            <person name="Murphy D."/>
        </authorList>
    </citation>
    <scope>NUCLEOTIDE SEQUENCE [LARGE SCALE GENOMIC DNA]</scope>
    <source>
        <strain evidence="1 2">OL-4</strain>
    </source>
</reference>
<name>A0A0E4GDF4_9FIRM</name>
<evidence type="ECO:0000313" key="2">
    <source>
        <dbReference type="Proteomes" id="UP000045545"/>
    </source>
</evidence>
<proteinExistence type="predicted"/>
<dbReference type="OrthoDB" id="6064977at2"/>
<accession>A0A0E4GDF4</accession>
<keyword evidence="2" id="KW-1185">Reference proteome</keyword>
<dbReference type="STRING" id="690567.2658"/>
<protein>
    <submittedName>
        <fullName evidence="1">Uncharacterized</fullName>
    </submittedName>
</protein>
<dbReference type="Proteomes" id="UP000045545">
    <property type="component" value="Unassembled WGS sequence"/>
</dbReference>
<organism evidence="1 2">
    <name type="scientific">Syntrophomonas zehnderi OL-4</name>
    <dbReference type="NCBI Taxonomy" id="690567"/>
    <lineage>
        <taxon>Bacteria</taxon>
        <taxon>Bacillati</taxon>
        <taxon>Bacillota</taxon>
        <taxon>Clostridia</taxon>
        <taxon>Eubacteriales</taxon>
        <taxon>Syntrophomonadaceae</taxon>
        <taxon>Syntrophomonas</taxon>
    </lineage>
</organism>